<comment type="caution">
    <text evidence="4">The sequence shown here is derived from an EMBL/GenBank/DDBJ whole genome shotgun (WGS) entry which is preliminary data.</text>
</comment>
<dbReference type="PROSITE" id="PS50977">
    <property type="entry name" value="HTH_TETR_2"/>
    <property type="match status" value="1"/>
</dbReference>
<sequence length="232" mass="24973">MSSKAVRQATAPASAAAAIRRLAERGYEATTAEDLADAVGMSRSTFFRRFGSKDDVIFADHDHALAQLDAFLGSTQLPPGEALVQGTADVLRLLTRDPEAAQLRFELMRLTPALRDRELIITHRYERVYTRFIRTATPHTTPDWVAPALSASLVAVHNATLRAWLRGSVTDAAGEVTQDLRRVAGLYAPWLDPAGAGTPQRVVVAVYDAIGSPDAVLDAVAAQLTQGQSARA</sequence>
<evidence type="ECO:0000256" key="2">
    <source>
        <dbReference type="PROSITE-ProRule" id="PRU00335"/>
    </source>
</evidence>
<feature type="domain" description="HTH tetR-type" evidence="3">
    <location>
        <begin position="8"/>
        <end position="68"/>
    </location>
</feature>
<dbReference type="Pfam" id="PF00440">
    <property type="entry name" value="TetR_N"/>
    <property type="match status" value="1"/>
</dbReference>
<name>A0ABS1SP16_9MICO</name>
<dbReference type="InterPro" id="IPR050109">
    <property type="entry name" value="HTH-type_TetR-like_transc_reg"/>
</dbReference>
<protein>
    <submittedName>
        <fullName evidence="4">TetR family transcriptional regulator</fullName>
    </submittedName>
</protein>
<dbReference type="EMBL" id="QYAD01000002">
    <property type="protein sequence ID" value="MBL3689908.1"/>
    <property type="molecule type" value="Genomic_DNA"/>
</dbReference>
<keyword evidence="1 2" id="KW-0238">DNA-binding</keyword>
<dbReference type="RefSeq" id="WP_202382001.1">
    <property type="nucleotide sequence ID" value="NZ_BAAAMA010000002.1"/>
</dbReference>
<dbReference type="InterPro" id="IPR001647">
    <property type="entry name" value="HTH_TetR"/>
</dbReference>
<dbReference type="Gene3D" id="1.10.357.10">
    <property type="entry name" value="Tetracycline Repressor, domain 2"/>
    <property type="match status" value="1"/>
</dbReference>
<dbReference type="SUPFAM" id="SSF46689">
    <property type="entry name" value="Homeodomain-like"/>
    <property type="match status" value="1"/>
</dbReference>
<dbReference type="PANTHER" id="PTHR30055">
    <property type="entry name" value="HTH-TYPE TRANSCRIPTIONAL REGULATOR RUTR"/>
    <property type="match status" value="1"/>
</dbReference>
<evidence type="ECO:0000256" key="1">
    <source>
        <dbReference type="ARBA" id="ARBA00023125"/>
    </source>
</evidence>
<reference evidence="4 5" key="1">
    <citation type="submission" date="2018-09" db="EMBL/GenBank/DDBJ databases">
        <title>Comparative genomics of Leucobacter spp.</title>
        <authorList>
            <person name="Reis A.C."/>
            <person name="Kolvenbach B.A."/>
            <person name="Corvini P.F.X."/>
            <person name="Nunes O.C."/>
        </authorList>
    </citation>
    <scope>NUCLEOTIDE SEQUENCE [LARGE SCALE GENOMIC DNA]</scope>
    <source>
        <strain evidence="4 5">L-1</strain>
    </source>
</reference>
<accession>A0ABS1SP16</accession>
<proteinExistence type="predicted"/>
<dbReference type="PANTHER" id="PTHR30055:SF226">
    <property type="entry name" value="HTH-TYPE TRANSCRIPTIONAL REGULATOR PKSA"/>
    <property type="match status" value="1"/>
</dbReference>
<evidence type="ECO:0000313" key="4">
    <source>
        <dbReference type="EMBL" id="MBL3689908.1"/>
    </source>
</evidence>
<evidence type="ECO:0000313" key="5">
    <source>
        <dbReference type="Proteomes" id="UP001646141"/>
    </source>
</evidence>
<dbReference type="InterPro" id="IPR009057">
    <property type="entry name" value="Homeodomain-like_sf"/>
</dbReference>
<dbReference type="Gene3D" id="1.10.10.60">
    <property type="entry name" value="Homeodomain-like"/>
    <property type="match status" value="1"/>
</dbReference>
<organism evidence="4 5">
    <name type="scientific">Leucobacter chromiireducens subsp. chromiireducens</name>
    <dbReference type="NCBI Taxonomy" id="660067"/>
    <lineage>
        <taxon>Bacteria</taxon>
        <taxon>Bacillati</taxon>
        <taxon>Actinomycetota</taxon>
        <taxon>Actinomycetes</taxon>
        <taxon>Micrococcales</taxon>
        <taxon>Microbacteriaceae</taxon>
        <taxon>Leucobacter</taxon>
    </lineage>
</organism>
<evidence type="ECO:0000259" key="3">
    <source>
        <dbReference type="PROSITE" id="PS50977"/>
    </source>
</evidence>
<dbReference type="Proteomes" id="UP001646141">
    <property type="component" value="Unassembled WGS sequence"/>
</dbReference>
<gene>
    <name evidence="4" type="ORF">D3226_08020</name>
</gene>
<keyword evidence="5" id="KW-1185">Reference proteome</keyword>
<feature type="DNA-binding region" description="H-T-H motif" evidence="2">
    <location>
        <begin position="31"/>
        <end position="50"/>
    </location>
</feature>